<comment type="subcellular location">
    <subcellularLocation>
        <location evidence="1">Cell outer membrane</location>
    </subcellularLocation>
</comment>
<dbReference type="Gene3D" id="3.30.1330.60">
    <property type="entry name" value="OmpA-like domain"/>
    <property type="match status" value="1"/>
</dbReference>
<reference evidence="6 7" key="1">
    <citation type="submission" date="2017-07" db="EMBL/GenBank/DDBJ databases">
        <title>Genome Sequence of Arenibacter algicola Strain SMS7 Isolated from a culture of the Diatom Skeletonema marinoi.</title>
        <authorList>
            <person name="Topel M."/>
            <person name="Pinder M.I.M."/>
            <person name="Johansson O.N."/>
            <person name="Kourtchenko O."/>
            <person name="Godhe A."/>
            <person name="Clarke A.K."/>
        </authorList>
    </citation>
    <scope>NUCLEOTIDE SEQUENCE [LARGE SCALE GENOMIC DNA]</scope>
    <source>
        <strain evidence="6 7">SMS7</strain>
    </source>
</reference>
<dbReference type="Proteomes" id="UP000204551">
    <property type="component" value="Chromosome"/>
</dbReference>
<protein>
    <submittedName>
        <fullName evidence="6">Outer membrane lipoprotein Omp16</fullName>
    </submittedName>
</protein>
<dbReference type="RefSeq" id="WP_093978422.1">
    <property type="nucleotide sequence ID" value="NZ_CP022515.1"/>
</dbReference>
<keyword evidence="3" id="KW-0998">Cell outer membrane</keyword>
<dbReference type="CDD" id="cd07185">
    <property type="entry name" value="OmpA_C-like"/>
    <property type="match status" value="1"/>
</dbReference>
<dbReference type="Pfam" id="PF07676">
    <property type="entry name" value="PD40"/>
    <property type="match status" value="2"/>
</dbReference>
<evidence type="ECO:0000313" key="6">
    <source>
        <dbReference type="EMBL" id="ASO05769.1"/>
    </source>
</evidence>
<dbReference type="PROSITE" id="PS51123">
    <property type="entry name" value="OMPA_2"/>
    <property type="match status" value="1"/>
</dbReference>
<sequence>MRFNIVVVFFILLWSVGFAQQKKSKGDILFFEYSYNQAIIEYQKELKETKLSNTQYLNLADSYMKIGNYKKASDIYVDIFQKDTTMSKYHFNKMLQSLAKTSEVEKVKAYLATRQDKLPQELVENSSFNYELIATNSNEELDFEIFNISGNSPQSDFSPTFYKDKLLFSSDRPDGSKNIYGPSGESYLNIYESKIELQGNVTDPQPLKGISDSKFHRATPYYSEELNNIFYVLSNSEGGELQFSDKGKNALSIGMTNGQGMFKYILRDPDTSFYYPFYEAATGRLFFAADFGNGYGGTDIYFVYTNDGLIMSSPTNLGPRINTPGNEIAPFVFENNLYFSSDIFYGLGGMDIYKSNIHSDNTFSIPINLGEGINSVKDDFGFIIKNNDTGGLLGYFSSNRDGGKGNDDIYGFNVKDKPGLKTLSLKGKVVNLTSNNGVSKAQVRLLDQDGKFVKEVYTNEVGDYSIEIPFKSTITIEATKEKHSIFSVTYMDEELEAIQEKAFNMGIKFLDDLVEEQEDQTVVKLKKFYFDKGQSIITPEIAQELDKVVDVMNRFPQLQLRVESHTDSRGGSSANFTLSQKRADAIKKYLLQEGVPAGSILYSIGYGEEKLLNGCKNGVFCLDMLHNKNERSLIVVLNYNLLF</sequence>
<dbReference type="InterPro" id="IPR050330">
    <property type="entry name" value="Bact_OuterMem_StrucFunc"/>
</dbReference>
<dbReference type="InterPro" id="IPR008969">
    <property type="entry name" value="CarboxyPept-like_regulatory"/>
</dbReference>
<dbReference type="InterPro" id="IPR011990">
    <property type="entry name" value="TPR-like_helical_dom_sf"/>
</dbReference>
<dbReference type="SUPFAM" id="SSF49464">
    <property type="entry name" value="Carboxypeptidase regulatory domain-like"/>
    <property type="match status" value="1"/>
</dbReference>
<organism evidence="6 7">
    <name type="scientific">Arenibacter algicola</name>
    <dbReference type="NCBI Taxonomy" id="616991"/>
    <lineage>
        <taxon>Bacteria</taxon>
        <taxon>Pseudomonadati</taxon>
        <taxon>Bacteroidota</taxon>
        <taxon>Flavobacteriia</taxon>
        <taxon>Flavobacteriales</taxon>
        <taxon>Flavobacteriaceae</taxon>
        <taxon>Arenibacter</taxon>
    </lineage>
</organism>
<dbReference type="PRINTS" id="PR01021">
    <property type="entry name" value="OMPADOMAIN"/>
</dbReference>
<dbReference type="AlphaFoldDB" id="A0A221UWK9"/>
<evidence type="ECO:0000313" key="7">
    <source>
        <dbReference type="Proteomes" id="UP000204551"/>
    </source>
</evidence>
<dbReference type="InterPro" id="IPR011659">
    <property type="entry name" value="WD40"/>
</dbReference>
<dbReference type="PANTHER" id="PTHR30329:SF21">
    <property type="entry name" value="LIPOPROTEIN YIAD-RELATED"/>
    <property type="match status" value="1"/>
</dbReference>
<dbReference type="Pfam" id="PF00691">
    <property type="entry name" value="OmpA"/>
    <property type="match status" value="1"/>
</dbReference>
<dbReference type="KEGG" id="aalg:AREALGSMS7_02321"/>
<name>A0A221UWK9_9FLAO</name>
<dbReference type="InterPro" id="IPR006665">
    <property type="entry name" value="OmpA-like"/>
</dbReference>
<gene>
    <name evidence="6" type="ORF">AREALGSMS7_02321</name>
</gene>
<evidence type="ECO:0000256" key="2">
    <source>
        <dbReference type="ARBA" id="ARBA00023136"/>
    </source>
</evidence>
<accession>A0A221UWK9</accession>
<dbReference type="SUPFAM" id="SSF103088">
    <property type="entry name" value="OmpA-like"/>
    <property type="match status" value="1"/>
</dbReference>
<dbReference type="PANTHER" id="PTHR30329">
    <property type="entry name" value="STATOR ELEMENT OF FLAGELLAR MOTOR COMPLEX"/>
    <property type="match status" value="1"/>
</dbReference>
<dbReference type="SUPFAM" id="SSF48452">
    <property type="entry name" value="TPR-like"/>
    <property type="match status" value="1"/>
</dbReference>
<dbReference type="STRING" id="616991.GCA_000733925_00605"/>
<dbReference type="InterPro" id="IPR006664">
    <property type="entry name" value="OMP_bac"/>
</dbReference>
<proteinExistence type="predicted"/>
<dbReference type="InterPro" id="IPR036737">
    <property type="entry name" value="OmpA-like_sf"/>
</dbReference>
<evidence type="ECO:0000259" key="5">
    <source>
        <dbReference type="PROSITE" id="PS51123"/>
    </source>
</evidence>
<evidence type="ECO:0000256" key="4">
    <source>
        <dbReference type="PROSITE-ProRule" id="PRU00473"/>
    </source>
</evidence>
<dbReference type="EMBL" id="CP022515">
    <property type="protein sequence ID" value="ASO05769.1"/>
    <property type="molecule type" value="Genomic_DNA"/>
</dbReference>
<dbReference type="GO" id="GO:0009279">
    <property type="term" value="C:cell outer membrane"/>
    <property type="evidence" value="ECO:0007669"/>
    <property type="project" value="UniProtKB-SubCell"/>
</dbReference>
<feature type="domain" description="OmpA-like" evidence="5">
    <location>
        <begin position="517"/>
        <end position="640"/>
    </location>
</feature>
<evidence type="ECO:0000256" key="3">
    <source>
        <dbReference type="ARBA" id="ARBA00023237"/>
    </source>
</evidence>
<evidence type="ECO:0000256" key="1">
    <source>
        <dbReference type="ARBA" id="ARBA00004442"/>
    </source>
</evidence>
<keyword evidence="6" id="KW-0449">Lipoprotein</keyword>
<keyword evidence="2 4" id="KW-0472">Membrane</keyword>
<dbReference type="Gene3D" id="1.25.40.10">
    <property type="entry name" value="Tetratricopeptide repeat domain"/>
    <property type="match status" value="1"/>
</dbReference>